<sequence length="644" mass="73924">MWNFKRTLFLILYLGFYSIVFQTVLARELFTLFRGNEISFSFFFLFWMTGFSLGFYTQKFIPIDTDLLLIIAPVYEFLMYVLFIIVRKLSGSLTGPQSGLPLLVLIVFIPLVLLLYMPGALLGRAMALIQRFEKRGASILYVIEATGSLLGGLIFYLILAGRVSHFGIIILTLLPLILLGKKKFYPVAIPFLVLFFMSGPLEEALYNFIEPDYSVTLLRDTKRGKIFVLERGGEFVLYENGEIVASQVPDLVTQEEIMAYLGSFSKKPKVLFLCGGLSFDLNQLSEFSSDFYVTELDPEMINLYRKVLNPDLSPKVKLVAKDPVHYIKTTRDSFDVVIMVSELPVSLIHYRLLTLDNIRIIKEHLKDGGLLLVMLPFEETFPDPFLRKVHEDFWATMKSVFGNPYYLLGEHVTYISRKPDFATIKKVVENINFQRISWMYFVFRMRDMRKLTPGVPMKFSDPGVLKKSILFEEKKFSRRPLFLYYFALGVFLLLVIYFSIASSPSSALFAIFTTGIFSMVFDLFVMNLIQFKTGLIYSQLVLVLTLFHVGLSLGAYAGYKLKLRSFTGVDFGIWTISIVALTFYYIPSQFLFIVVFFIAFFTGFQFSVVNRYFLQGEKLYLFDILGGLCGTLIFLYSYLEAGIL</sequence>
<organism evidence="2">
    <name type="scientific">candidate division WOR-3 bacterium</name>
    <dbReference type="NCBI Taxonomy" id="2052148"/>
    <lineage>
        <taxon>Bacteria</taxon>
        <taxon>Bacteria division WOR-3</taxon>
    </lineage>
</organism>
<dbReference type="SUPFAM" id="SSF53335">
    <property type="entry name" value="S-adenosyl-L-methionine-dependent methyltransferases"/>
    <property type="match status" value="1"/>
</dbReference>
<dbReference type="AlphaFoldDB" id="A0A7C5M4N8"/>
<feature type="transmembrane region" description="Helical" evidence="1">
    <location>
        <begin position="592"/>
        <end position="613"/>
    </location>
</feature>
<protein>
    <recommendedName>
        <fullName evidence="3">PABS domain-containing protein</fullName>
    </recommendedName>
</protein>
<feature type="transmembrane region" description="Helical" evidence="1">
    <location>
        <begin position="620"/>
        <end position="639"/>
    </location>
</feature>
<feature type="transmembrane region" description="Helical" evidence="1">
    <location>
        <begin position="38"/>
        <end position="56"/>
    </location>
</feature>
<evidence type="ECO:0008006" key="3">
    <source>
        <dbReference type="Google" id="ProtNLM"/>
    </source>
</evidence>
<feature type="non-terminal residue" evidence="2">
    <location>
        <position position="644"/>
    </location>
</feature>
<feature type="transmembrane region" description="Helical" evidence="1">
    <location>
        <begin position="535"/>
        <end position="559"/>
    </location>
</feature>
<keyword evidence="1" id="KW-0472">Membrane</keyword>
<feature type="transmembrane region" description="Helical" evidence="1">
    <location>
        <begin position="566"/>
        <end position="586"/>
    </location>
</feature>
<feature type="transmembrane region" description="Helical" evidence="1">
    <location>
        <begin position="68"/>
        <end position="86"/>
    </location>
</feature>
<feature type="transmembrane region" description="Helical" evidence="1">
    <location>
        <begin position="482"/>
        <end position="500"/>
    </location>
</feature>
<proteinExistence type="predicted"/>
<accession>A0A7C5M4N8</accession>
<comment type="caution">
    <text evidence="2">The sequence shown here is derived from an EMBL/GenBank/DDBJ whole genome shotgun (WGS) entry which is preliminary data.</text>
</comment>
<dbReference type="Proteomes" id="UP000886014">
    <property type="component" value="Unassembled WGS sequence"/>
</dbReference>
<dbReference type="Gene3D" id="3.40.50.150">
    <property type="entry name" value="Vaccinia Virus protein VP39"/>
    <property type="match status" value="1"/>
</dbReference>
<dbReference type="CDD" id="cd02440">
    <property type="entry name" value="AdoMet_MTases"/>
    <property type="match status" value="1"/>
</dbReference>
<keyword evidence="1" id="KW-0812">Transmembrane</keyword>
<dbReference type="EMBL" id="DRTV01000175">
    <property type="protein sequence ID" value="HHF58272.1"/>
    <property type="molecule type" value="Genomic_DNA"/>
</dbReference>
<gene>
    <name evidence="2" type="ORF">ENL41_02480</name>
</gene>
<feature type="transmembrane region" description="Helical" evidence="1">
    <location>
        <begin position="163"/>
        <end position="180"/>
    </location>
</feature>
<feature type="transmembrane region" description="Helical" evidence="1">
    <location>
        <begin position="7"/>
        <end position="26"/>
    </location>
</feature>
<evidence type="ECO:0000313" key="2">
    <source>
        <dbReference type="EMBL" id="HHF58272.1"/>
    </source>
</evidence>
<name>A0A7C5M4N8_UNCW3</name>
<feature type="transmembrane region" description="Helical" evidence="1">
    <location>
        <begin position="138"/>
        <end position="157"/>
    </location>
</feature>
<evidence type="ECO:0000256" key="1">
    <source>
        <dbReference type="SAM" id="Phobius"/>
    </source>
</evidence>
<reference evidence="2" key="1">
    <citation type="journal article" date="2020" name="mSystems">
        <title>Genome- and Community-Level Interaction Insights into Carbon Utilization and Element Cycling Functions of Hydrothermarchaeota in Hydrothermal Sediment.</title>
        <authorList>
            <person name="Zhou Z."/>
            <person name="Liu Y."/>
            <person name="Xu W."/>
            <person name="Pan J."/>
            <person name="Luo Z.H."/>
            <person name="Li M."/>
        </authorList>
    </citation>
    <scope>NUCLEOTIDE SEQUENCE [LARGE SCALE GENOMIC DNA]</scope>
    <source>
        <strain evidence="2">HyVt-94</strain>
    </source>
</reference>
<dbReference type="InterPro" id="IPR029063">
    <property type="entry name" value="SAM-dependent_MTases_sf"/>
</dbReference>
<feature type="transmembrane region" description="Helical" evidence="1">
    <location>
        <begin position="507"/>
        <end position="529"/>
    </location>
</feature>
<feature type="transmembrane region" description="Helical" evidence="1">
    <location>
        <begin position="98"/>
        <end position="117"/>
    </location>
</feature>
<dbReference type="Pfam" id="PF01564">
    <property type="entry name" value="Spermine_synth"/>
    <property type="match status" value="1"/>
</dbReference>
<keyword evidence="1" id="KW-1133">Transmembrane helix</keyword>